<dbReference type="InterPro" id="IPR036388">
    <property type="entry name" value="WH-like_DNA-bd_sf"/>
</dbReference>
<keyword evidence="4" id="KW-0804">Transcription</keyword>
<accession>A0A3S4DY08</accession>
<evidence type="ECO:0000259" key="5">
    <source>
        <dbReference type="PROSITE" id="PS50931"/>
    </source>
</evidence>
<feature type="domain" description="HTH lysR-type" evidence="5">
    <location>
        <begin position="10"/>
        <end position="65"/>
    </location>
</feature>
<dbReference type="Proteomes" id="UP000270743">
    <property type="component" value="Unassembled WGS sequence"/>
</dbReference>
<dbReference type="AlphaFoldDB" id="A0A3S4DY08"/>
<evidence type="ECO:0000256" key="2">
    <source>
        <dbReference type="ARBA" id="ARBA00023015"/>
    </source>
</evidence>
<dbReference type="OrthoDB" id="9804958at2"/>
<reference evidence="6 7" key="1">
    <citation type="submission" date="2018-12" db="EMBL/GenBank/DDBJ databases">
        <authorList>
            <person name="Criscuolo A."/>
        </authorList>
    </citation>
    <scope>NUCLEOTIDE SEQUENCE [LARGE SCALE GENOMIC DNA]</scope>
    <source>
        <strain evidence="6">ACIP1116241</strain>
    </source>
</reference>
<evidence type="ECO:0000313" key="6">
    <source>
        <dbReference type="EMBL" id="VDS09988.1"/>
    </source>
</evidence>
<dbReference type="Pfam" id="PF03466">
    <property type="entry name" value="LysR_substrate"/>
    <property type="match status" value="1"/>
</dbReference>
<evidence type="ECO:0000256" key="1">
    <source>
        <dbReference type="ARBA" id="ARBA00009437"/>
    </source>
</evidence>
<dbReference type="PANTHER" id="PTHR30537">
    <property type="entry name" value="HTH-TYPE TRANSCRIPTIONAL REGULATOR"/>
    <property type="match status" value="1"/>
</dbReference>
<dbReference type="EMBL" id="UZWE01000047">
    <property type="protein sequence ID" value="VDS09988.1"/>
    <property type="molecule type" value="Genomic_DNA"/>
</dbReference>
<keyword evidence="7" id="KW-1185">Reference proteome</keyword>
<organism evidence="6 7">
    <name type="scientific">Paracoccus haematequi</name>
    <dbReference type="NCBI Taxonomy" id="2491866"/>
    <lineage>
        <taxon>Bacteria</taxon>
        <taxon>Pseudomonadati</taxon>
        <taxon>Pseudomonadota</taxon>
        <taxon>Alphaproteobacteria</taxon>
        <taxon>Rhodobacterales</taxon>
        <taxon>Paracoccaceae</taxon>
        <taxon>Paracoccus</taxon>
    </lineage>
</organism>
<dbReference type="InterPro" id="IPR036390">
    <property type="entry name" value="WH_DNA-bd_sf"/>
</dbReference>
<gene>
    <name evidence="6" type="primary">ampR</name>
    <name evidence="6" type="ORF">PARHAE_03198</name>
</gene>
<dbReference type="GO" id="GO:0003677">
    <property type="term" value="F:DNA binding"/>
    <property type="evidence" value="ECO:0007669"/>
    <property type="project" value="UniProtKB-KW"/>
</dbReference>
<dbReference type="InterPro" id="IPR058163">
    <property type="entry name" value="LysR-type_TF_proteobact-type"/>
</dbReference>
<dbReference type="Pfam" id="PF00126">
    <property type="entry name" value="HTH_1"/>
    <property type="match status" value="1"/>
</dbReference>
<dbReference type="InterPro" id="IPR005119">
    <property type="entry name" value="LysR_subst-bd"/>
</dbReference>
<comment type="similarity">
    <text evidence="1">Belongs to the LysR transcriptional regulatory family.</text>
</comment>
<dbReference type="FunFam" id="1.10.10.10:FF:000038">
    <property type="entry name" value="Glycine cleavage system transcriptional activator"/>
    <property type="match status" value="1"/>
</dbReference>
<dbReference type="GO" id="GO:0003700">
    <property type="term" value="F:DNA-binding transcription factor activity"/>
    <property type="evidence" value="ECO:0007669"/>
    <property type="project" value="InterPro"/>
</dbReference>
<dbReference type="PROSITE" id="PS50931">
    <property type="entry name" value="HTH_LYSR"/>
    <property type="match status" value="1"/>
</dbReference>
<proteinExistence type="inferred from homology"/>
<dbReference type="PANTHER" id="PTHR30537:SF5">
    <property type="entry name" value="HTH-TYPE TRANSCRIPTIONAL ACTIVATOR TTDR-RELATED"/>
    <property type="match status" value="1"/>
</dbReference>
<keyword evidence="3" id="KW-0238">DNA-binding</keyword>
<dbReference type="Gene3D" id="1.10.10.10">
    <property type="entry name" value="Winged helix-like DNA-binding domain superfamily/Winged helix DNA-binding domain"/>
    <property type="match status" value="1"/>
</dbReference>
<name>A0A3S4DY08_9RHOB</name>
<evidence type="ECO:0000256" key="3">
    <source>
        <dbReference type="ARBA" id="ARBA00023125"/>
    </source>
</evidence>
<dbReference type="Gene3D" id="3.40.190.10">
    <property type="entry name" value="Periplasmic binding protein-like II"/>
    <property type="match status" value="2"/>
</dbReference>
<dbReference type="SUPFAM" id="SSF46785">
    <property type="entry name" value="Winged helix' DNA-binding domain"/>
    <property type="match status" value="1"/>
</dbReference>
<keyword evidence="2" id="KW-0805">Transcription regulation</keyword>
<dbReference type="SUPFAM" id="SSF53850">
    <property type="entry name" value="Periplasmic binding protein-like II"/>
    <property type="match status" value="1"/>
</dbReference>
<protein>
    <submittedName>
        <fullName evidence="6">HTH-type transcriptional activator AmpR</fullName>
    </submittedName>
</protein>
<evidence type="ECO:0000313" key="7">
    <source>
        <dbReference type="Proteomes" id="UP000270743"/>
    </source>
</evidence>
<sequence>MARPYDFASMTALISFEAAARHGSFKTAANETNVTPAAISHQIKALEADLGCALFIRRHRGVELTEQGAFLLVALQRGFETISDAVAQLRDRSQAVDVTIAVTTAVSALWLTPKITAFWRIHPTITVSQIVSDVQVAKGFQDISIGYLTENPGPGESRDLFRDRIIAVGTPRFAAAHAIHSVADLAHVPLVHHDKNQWTDWAEWLAALGGPAPTGRGLFVNNHMIALQAAQDDVGAVLAWDGLMTDLLARERLVRLVPQDIPSSVPFRLVIHPRASAKARLFAGWLLRDVSAGAAQPG</sequence>
<dbReference type="InterPro" id="IPR000847">
    <property type="entry name" value="LysR_HTH_N"/>
</dbReference>
<evidence type="ECO:0000256" key="4">
    <source>
        <dbReference type="ARBA" id="ARBA00023163"/>
    </source>
</evidence>
<dbReference type="RefSeq" id="WP_126155597.1">
    <property type="nucleotide sequence ID" value="NZ_UZWE01000047.1"/>
</dbReference>